<dbReference type="STRING" id="1220583.GOACH_03_00560"/>
<proteinExistence type="predicted"/>
<dbReference type="CDD" id="cd03801">
    <property type="entry name" value="GT4_PimA-like"/>
    <property type="match status" value="1"/>
</dbReference>
<dbReference type="Gene3D" id="3.40.50.2000">
    <property type="entry name" value="Glycogen Phosphorylase B"/>
    <property type="match status" value="2"/>
</dbReference>
<name>L7KDV1_9ACTN</name>
<dbReference type="InterPro" id="IPR028098">
    <property type="entry name" value="Glyco_trans_4-like_N"/>
</dbReference>
<dbReference type="eggNOG" id="COG0438">
    <property type="taxonomic scope" value="Bacteria"/>
</dbReference>
<evidence type="ECO:0000259" key="3">
    <source>
        <dbReference type="Pfam" id="PF00534"/>
    </source>
</evidence>
<dbReference type="GO" id="GO:0016757">
    <property type="term" value="F:glycosyltransferase activity"/>
    <property type="evidence" value="ECO:0007669"/>
    <property type="project" value="UniProtKB-KW"/>
</dbReference>
<comment type="caution">
    <text evidence="5">The sequence shown here is derived from an EMBL/GenBank/DDBJ whole genome shotgun (WGS) entry which is preliminary data.</text>
</comment>
<sequence>MVTSQVPLRILMVGPAPSSPHSRGGMATVSAQILEFDKSRTEIRYVSTFDDRRLAVRWLSGAAGMVRAALLAVRGRVDVVHVHLSHGGSVLRKSLPLFVARRRGIPTVIHAHSYNFAEWFESLSPMMAWWVRHSLVADRWLVLGAGIGQGYTRSLGLSADRVSVLYNPAPDVRETFGNESDLDPGDVMVVAVALGRLGQRKGTYDILDAVAQLPNAVRGRLAIVLAGDGDVAEVRAKADALTRQGARVEVRDWLGPEERDALLATASVFLLPSHDEGLPMALLEAMAAGLAPITSPVGAIPEVINDGENGILVEPGKVGALAEAIERLVDDGAERRKLASGAQSTARSMSRSMWEESLRRTWSELVSRSGR</sequence>
<keyword evidence="2 5" id="KW-0808">Transferase</keyword>
<keyword evidence="6" id="KW-1185">Reference proteome</keyword>
<evidence type="ECO:0000256" key="2">
    <source>
        <dbReference type="ARBA" id="ARBA00022679"/>
    </source>
</evidence>
<reference evidence="5 6" key="1">
    <citation type="submission" date="2012-12" db="EMBL/GenBank/DDBJ databases">
        <title>Whole genome shotgun sequence of Gordonia aichiensis NBRC 108223.</title>
        <authorList>
            <person name="Isaki-Nakamura S."/>
            <person name="Hosoyama A."/>
            <person name="Tsuchikane K."/>
            <person name="Ando Y."/>
            <person name="Baba S."/>
            <person name="Ohji S."/>
            <person name="Hamada M."/>
            <person name="Tamura T."/>
            <person name="Yamazoe A."/>
            <person name="Yamazaki S."/>
            <person name="Fujita N."/>
        </authorList>
    </citation>
    <scope>NUCLEOTIDE SEQUENCE [LARGE SCALE GENOMIC DNA]</scope>
    <source>
        <strain evidence="5 6">NBRC 108223</strain>
    </source>
</reference>
<dbReference type="Pfam" id="PF00534">
    <property type="entry name" value="Glycos_transf_1"/>
    <property type="match status" value="1"/>
</dbReference>
<feature type="domain" description="Glycosyltransferase subfamily 4-like N-terminal" evidence="4">
    <location>
        <begin position="61"/>
        <end position="168"/>
    </location>
</feature>
<evidence type="ECO:0000313" key="5">
    <source>
        <dbReference type="EMBL" id="GAC47040.1"/>
    </source>
</evidence>
<evidence type="ECO:0000256" key="1">
    <source>
        <dbReference type="ARBA" id="ARBA00022676"/>
    </source>
</evidence>
<evidence type="ECO:0000259" key="4">
    <source>
        <dbReference type="Pfam" id="PF13439"/>
    </source>
</evidence>
<dbReference type="SUPFAM" id="SSF53756">
    <property type="entry name" value="UDP-Glycosyltransferase/glycogen phosphorylase"/>
    <property type="match status" value="1"/>
</dbReference>
<dbReference type="PANTHER" id="PTHR12526">
    <property type="entry name" value="GLYCOSYLTRANSFERASE"/>
    <property type="match status" value="1"/>
</dbReference>
<gene>
    <name evidence="5" type="ORF">GOACH_03_00560</name>
</gene>
<evidence type="ECO:0000313" key="6">
    <source>
        <dbReference type="Proteomes" id="UP000010988"/>
    </source>
</evidence>
<protein>
    <submittedName>
        <fullName evidence="5">Putative glycosyltransferase</fullName>
    </submittedName>
</protein>
<keyword evidence="1" id="KW-0328">Glycosyltransferase</keyword>
<dbReference type="InterPro" id="IPR001296">
    <property type="entry name" value="Glyco_trans_1"/>
</dbReference>
<feature type="domain" description="Glycosyl transferase family 1" evidence="3">
    <location>
        <begin position="190"/>
        <end position="343"/>
    </location>
</feature>
<dbReference type="Pfam" id="PF13439">
    <property type="entry name" value="Glyco_transf_4"/>
    <property type="match status" value="1"/>
</dbReference>
<dbReference type="Proteomes" id="UP000010988">
    <property type="component" value="Unassembled WGS sequence"/>
</dbReference>
<dbReference type="AlphaFoldDB" id="L7KDV1"/>
<accession>L7KDV1</accession>
<dbReference type="EMBL" id="BANR01000003">
    <property type="protein sequence ID" value="GAC47040.1"/>
    <property type="molecule type" value="Genomic_DNA"/>
</dbReference>
<organism evidence="5 6">
    <name type="scientific">Gordonia aichiensis NBRC 108223</name>
    <dbReference type="NCBI Taxonomy" id="1220583"/>
    <lineage>
        <taxon>Bacteria</taxon>
        <taxon>Bacillati</taxon>
        <taxon>Actinomycetota</taxon>
        <taxon>Actinomycetes</taxon>
        <taxon>Mycobacteriales</taxon>
        <taxon>Gordoniaceae</taxon>
        <taxon>Gordonia</taxon>
    </lineage>
</organism>
<dbReference type="PANTHER" id="PTHR12526:SF636">
    <property type="entry name" value="BLL3647 PROTEIN"/>
    <property type="match status" value="1"/>
</dbReference>